<protein>
    <submittedName>
        <fullName evidence="1">Uncharacterized protein</fullName>
    </submittedName>
</protein>
<proteinExistence type="predicted"/>
<comment type="caution">
    <text evidence="1">The sequence shown here is derived from an EMBL/GenBank/DDBJ whole genome shotgun (WGS) entry which is preliminary data.</text>
</comment>
<name>A0A8S0TUA8_OLEEU</name>
<dbReference type="Proteomes" id="UP000594638">
    <property type="component" value="Unassembled WGS sequence"/>
</dbReference>
<gene>
    <name evidence="1" type="ORF">OLEA9_A073295</name>
</gene>
<sequence length="116" mass="12137">MASEAQPSLHLNGLSRQRLELFFDVTDHNAACGGFYGDFATLCDYFYGNGGSSVGGAHDDGSGGGDAMITAAMFSIMDLLPEGSGSGSSDGGFNDDATSGIVRRWSQMIWLIVTIN</sequence>
<dbReference type="AlphaFoldDB" id="A0A8S0TUA8"/>
<keyword evidence="2" id="KW-1185">Reference proteome</keyword>
<dbReference type="EMBL" id="CACTIH010007300">
    <property type="protein sequence ID" value="CAA3008527.1"/>
    <property type="molecule type" value="Genomic_DNA"/>
</dbReference>
<reference evidence="1 2" key="1">
    <citation type="submission" date="2019-12" db="EMBL/GenBank/DDBJ databases">
        <authorList>
            <person name="Alioto T."/>
            <person name="Alioto T."/>
            <person name="Gomez Garrido J."/>
        </authorList>
    </citation>
    <scope>NUCLEOTIDE SEQUENCE [LARGE SCALE GENOMIC DNA]</scope>
</reference>
<evidence type="ECO:0000313" key="1">
    <source>
        <dbReference type="EMBL" id="CAA3008527.1"/>
    </source>
</evidence>
<organism evidence="1 2">
    <name type="scientific">Olea europaea subsp. europaea</name>
    <dbReference type="NCBI Taxonomy" id="158383"/>
    <lineage>
        <taxon>Eukaryota</taxon>
        <taxon>Viridiplantae</taxon>
        <taxon>Streptophyta</taxon>
        <taxon>Embryophyta</taxon>
        <taxon>Tracheophyta</taxon>
        <taxon>Spermatophyta</taxon>
        <taxon>Magnoliopsida</taxon>
        <taxon>eudicotyledons</taxon>
        <taxon>Gunneridae</taxon>
        <taxon>Pentapetalae</taxon>
        <taxon>asterids</taxon>
        <taxon>lamiids</taxon>
        <taxon>Lamiales</taxon>
        <taxon>Oleaceae</taxon>
        <taxon>Oleeae</taxon>
        <taxon>Olea</taxon>
    </lineage>
</organism>
<accession>A0A8S0TUA8</accession>
<dbReference type="Gramene" id="OE9A073295T1">
    <property type="protein sequence ID" value="OE9A073295C1"/>
    <property type="gene ID" value="OE9A073295"/>
</dbReference>
<evidence type="ECO:0000313" key="2">
    <source>
        <dbReference type="Proteomes" id="UP000594638"/>
    </source>
</evidence>